<dbReference type="PANTHER" id="PTHR42926:SF1">
    <property type="entry name" value="CIRCADIAN CLOCK OSCILLATOR PROTEIN KAIC 1"/>
    <property type="match status" value="1"/>
</dbReference>
<dbReference type="InterPro" id="IPR010624">
    <property type="entry name" value="KaiC_dom"/>
</dbReference>
<dbReference type="Proteomes" id="UP000681075">
    <property type="component" value="Unassembled WGS sequence"/>
</dbReference>
<dbReference type="InterPro" id="IPR027417">
    <property type="entry name" value="P-loop_NTPase"/>
</dbReference>
<dbReference type="EC" id="2.7.11.1" evidence="1"/>
<name>A0A8S8XGJ6_9PROT</name>
<dbReference type="InterPro" id="IPR003593">
    <property type="entry name" value="AAA+_ATPase"/>
</dbReference>
<keyword evidence="5 8" id="KW-0418">Kinase</keyword>
<evidence type="ECO:0000256" key="6">
    <source>
        <dbReference type="ARBA" id="ARBA00022801"/>
    </source>
</evidence>
<dbReference type="Gene3D" id="3.40.50.300">
    <property type="entry name" value="P-loop containing nucleotide triphosphate hydrolases"/>
    <property type="match status" value="2"/>
</dbReference>
<dbReference type="Pfam" id="PF06745">
    <property type="entry name" value="ATPase"/>
    <property type="match status" value="2"/>
</dbReference>
<protein>
    <recommendedName>
        <fullName evidence="1">non-specific serine/threonine protein kinase</fullName>
        <ecNumber evidence="1">2.7.11.1</ecNumber>
    </recommendedName>
</protein>
<dbReference type="PANTHER" id="PTHR42926">
    <property type="match status" value="1"/>
</dbReference>
<evidence type="ECO:0000259" key="7">
    <source>
        <dbReference type="PROSITE" id="PS51146"/>
    </source>
</evidence>
<evidence type="ECO:0000313" key="8">
    <source>
        <dbReference type="EMBL" id="GIL40250.1"/>
    </source>
</evidence>
<dbReference type="InterPro" id="IPR051347">
    <property type="entry name" value="Circadian_clock_KaiC-rel"/>
</dbReference>
<proteinExistence type="predicted"/>
<dbReference type="CDD" id="cd19488">
    <property type="entry name" value="KaiC-like_N"/>
    <property type="match status" value="1"/>
</dbReference>
<keyword evidence="4" id="KW-0677">Repeat</keyword>
<evidence type="ECO:0000256" key="4">
    <source>
        <dbReference type="ARBA" id="ARBA00022737"/>
    </source>
</evidence>
<evidence type="ECO:0000256" key="5">
    <source>
        <dbReference type="ARBA" id="ARBA00022777"/>
    </source>
</evidence>
<keyword evidence="3" id="KW-0808">Transferase</keyword>
<dbReference type="SUPFAM" id="SSF52540">
    <property type="entry name" value="P-loop containing nucleoside triphosphate hydrolases"/>
    <property type="match status" value="2"/>
</dbReference>
<dbReference type="AlphaFoldDB" id="A0A8S8XGJ6"/>
<feature type="domain" description="KaiC" evidence="7">
    <location>
        <begin position="9"/>
        <end position="248"/>
    </location>
</feature>
<evidence type="ECO:0000256" key="1">
    <source>
        <dbReference type="ARBA" id="ARBA00012513"/>
    </source>
</evidence>
<dbReference type="SMART" id="SM00382">
    <property type="entry name" value="AAA"/>
    <property type="match status" value="2"/>
</dbReference>
<dbReference type="InterPro" id="IPR014774">
    <property type="entry name" value="KaiC-like_dom"/>
</dbReference>
<dbReference type="GO" id="GO:0004674">
    <property type="term" value="F:protein serine/threonine kinase activity"/>
    <property type="evidence" value="ECO:0007669"/>
    <property type="project" value="UniProtKB-KW"/>
</dbReference>
<dbReference type="EMBL" id="BOPV01000001">
    <property type="protein sequence ID" value="GIL40250.1"/>
    <property type="molecule type" value="Genomic_DNA"/>
</dbReference>
<accession>A0A8S8XGJ6</accession>
<feature type="domain" description="KaiC" evidence="7">
    <location>
        <begin position="250"/>
        <end position="482"/>
    </location>
</feature>
<organism evidence="8 9">
    <name type="scientific">Roseiterribacter gracilis</name>
    <dbReference type="NCBI Taxonomy" id="2812848"/>
    <lineage>
        <taxon>Bacteria</taxon>
        <taxon>Pseudomonadati</taxon>
        <taxon>Pseudomonadota</taxon>
        <taxon>Alphaproteobacteria</taxon>
        <taxon>Rhodospirillales</taxon>
        <taxon>Roseiterribacteraceae</taxon>
        <taxon>Roseiterribacter</taxon>
    </lineage>
</organism>
<keyword evidence="6" id="KW-0378">Hydrolase</keyword>
<keyword evidence="2" id="KW-0597">Phosphoprotein</keyword>
<evidence type="ECO:0000256" key="2">
    <source>
        <dbReference type="ARBA" id="ARBA00022553"/>
    </source>
</evidence>
<keyword evidence="9" id="KW-1185">Reference proteome</keyword>
<dbReference type="InterPro" id="IPR030665">
    <property type="entry name" value="KaiC"/>
</dbReference>
<keyword evidence="8" id="KW-0723">Serine/threonine-protein kinase</keyword>
<dbReference type="GO" id="GO:0016787">
    <property type="term" value="F:hydrolase activity"/>
    <property type="evidence" value="ECO:0007669"/>
    <property type="project" value="UniProtKB-KW"/>
</dbReference>
<sequence>MDTAVQTMKSVPTGSDGLDSILAGGYAPNRVHLIEGSPGTGKTTLALQFLLAGVRNGERGLYITLSETRDELLQVAGTHGWTLDGIEIFELIPPELSLDPNQAQSVLYASDLELGETVRMVLDEVARTRPTRIVFDSLSEIRLLAQGAMRYRRQVLALKHFFAQHGATVLFLDDLTSSENDVDLHSLVHGVIRLEQLAIDYGAERRRIRVFKMRARRFRGGYHDYVIRRGGLDIFPRLIAAEHHRDYSDGTIESGVGELDAILGGGLDRGTSTLILGPSGAGKSTVALQYLYAAMERGEKTLIVAFDETQRIFLRRTKGLGFDTDKFHRNGMLRIAQVDPAELSPGELSGMVRDAVDKDGVRAVLLDSLSGYQHAMLNEQHLLLQMHELLTYLNQQGVVTIMVLAQHGLVGPMQTSVDLTYVSDTVLLLRYFEAGGRIRRALSVLKKRTGAHEATIRELNISSQGIRVGAPLDEFQGVLTGVPEFLGENAQLLKTGFDDR</sequence>
<evidence type="ECO:0000256" key="3">
    <source>
        <dbReference type="ARBA" id="ARBA00022679"/>
    </source>
</evidence>
<evidence type="ECO:0000313" key="9">
    <source>
        <dbReference type="Proteomes" id="UP000681075"/>
    </source>
</evidence>
<dbReference type="PROSITE" id="PS51146">
    <property type="entry name" value="KAIC"/>
    <property type="match status" value="2"/>
</dbReference>
<gene>
    <name evidence="8" type="ORF">TMPK1_24870</name>
</gene>
<dbReference type="PIRSF" id="PIRSF039117">
    <property type="entry name" value="KaiC"/>
    <property type="match status" value="1"/>
</dbReference>
<reference evidence="8" key="1">
    <citation type="submission" date="2021-02" db="EMBL/GenBank/DDBJ databases">
        <title>Genome sequence of Rhodospirillales sp. strain TMPK1 isolated from soil.</title>
        <authorList>
            <person name="Nakai R."/>
            <person name="Kusada H."/>
            <person name="Tamaki H."/>
        </authorList>
    </citation>
    <scope>NUCLEOTIDE SEQUENCE</scope>
    <source>
        <strain evidence="8">TMPK1</strain>
    </source>
</reference>
<dbReference type="GO" id="GO:0005524">
    <property type="term" value="F:ATP binding"/>
    <property type="evidence" value="ECO:0007669"/>
    <property type="project" value="InterPro"/>
</dbReference>
<comment type="caution">
    <text evidence="8">The sequence shown here is derived from an EMBL/GenBank/DDBJ whole genome shotgun (WGS) entry which is preliminary data.</text>
</comment>